<dbReference type="AlphaFoldDB" id="A0A7C2MD28"/>
<dbReference type="EMBL" id="DSEE01000082">
    <property type="protein sequence ID" value="HER39802.1"/>
    <property type="molecule type" value="Genomic_DNA"/>
</dbReference>
<reference evidence="6" key="1">
    <citation type="journal article" date="2020" name="mSystems">
        <title>Genome- and Community-Level Interaction Insights into Carbon Utilization and Element Cycling Functions of Hydrothermarchaeota in Hydrothermal Sediment.</title>
        <authorList>
            <person name="Zhou Z."/>
            <person name="Liu Y."/>
            <person name="Xu W."/>
            <person name="Pan J."/>
            <person name="Luo Z.H."/>
            <person name="Li M."/>
        </authorList>
    </citation>
    <scope>NUCLEOTIDE SEQUENCE [LARGE SCALE GENOMIC DNA]</scope>
    <source>
        <strain evidence="6">SpSt-1235</strain>
    </source>
</reference>
<sequence length="245" mass="27804">MVWNESHSPRELVIPGENYTIFSMGDSHMGGTANFQAFLEEAQNENATALTLVGDITTGQVNDYEVVESIIADCDTLAIFPIAGNHDLYFKGWDEFYSRFGSSTYSFTVKTPSARDLFICLDSGGGTLGSRQSDWLKSLLKNERNNYRYCVLFTHVNLFRPRKTSSTNPRVEEIHALLDLFMRYKVDMVVTGHDHEKNVQFFGNTMHIIMDALQDDNINAGYLRLDIDRNGIGPGFIRLLQEHEN</sequence>
<keyword evidence="3" id="KW-0408">Iron</keyword>
<dbReference type="Pfam" id="PF00149">
    <property type="entry name" value="Metallophos"/>
    <property type="match status" value="1"/>
</dbReference>
<name>A0A7C2MD28_9FLAO</name>
<accession>A0A7C2MD28</accession>
<keyword evidence="1" id="KW-0479">Metal-binding</keyword>
<protein>
    <submittedName>
        <fullName evidence="6">Metallophosphoesterase</fullName>
    </submittedName>
</protein>
<evidence type="ECO:0000256" key="2">
    <source>
        <dbReference type="ARBA" id="ARBA00022801"/>
    </source>
</evidence>
<dbReference type="Proteomes" id="UP000885753">
    <property type="component" value="Unassembled WGS sequence"/>
</dbReference>
<dbReference type="InterPro" id="IPR004843">
    <property type="entry name" value="Calcineurin-like_PHP"/>
</dbReference>
<dbReference type="GO" id="GO:0016787">
    <property type="term" value="F:hydrolase activity"/>
    <property type="evidence" value="ECO:0007669"/>
    <property type="project" value="UniProtKB-KW"/>
</dbReference>
<evidence type="ECO:0000313" key="6">
    <source>
        <dbReference type="EMBL" id="HER39802.1"/>
    </source>
</evidence>
<organism evidence="6">
    <name type="scientific">Salinimicrobium catena</name>
    <dbReference type="NCBI Taxonomy" id="390640"/>
    <lineage>
        <taxon>Bacteria</taxon>
        <taxon>Pseudomonadati</taxon>
        <taxon>Bacteroidota</taxon>
        <taxon>Flavobacteriia</taxon>
        <taxon>Flavobacteriales</taxon>
        <taxon>Flavobacteriaceae</taxon>
        <taxon>Salinimicrobium</taxon>
    </lineage>
</organism>
<keyword evidence="2" id="KW-0378">Hydrolase</keyword>
<dbReference type="InterPro" id="IPR029052">
    <property type="entry name" value="Metallo-depent_PP-like"/>
</dbReference>
<proteinExistence type="inferred from homology"/>
<comment type="caution">
    <text evidence="6">The sequence shown here is derived from an EMBL/GenBank/DDBJ whole genome shotgun (WGS) entry which is preliminary data.</text>
</comment>
<evidence type="ECO:0000256" key="4">
    <source>
        <dbReference type="ARBA" id="ARBA00025742"/>
    </source>
</evidence>
<dbReference type="PANTHER" id="PTHR42988:SF2">
    <property type="entry name" value="CYCLIC NUCLEOTIDE PHOSPHODIESTERASE CBUA0032-RELATED"/>
    <property type="match status" value="1"/>
</dbReference>
<evidence type="ECO:0000259" key="5">
    <source>
        <dbReference type="Pfam" id="PF00149"/>
    </source>
</evidence>
<dbReference type="SUPFAM" id="SSF56300">
    <property type="entry name" value="Metallo-dependent phosphatases"/>
    <property type="match status" value="1"/>
</dbReference>
<dbReference type="GO" id="GO:0046872">
    <property type="term" value="F:metal ion binding"/>
    <property type="evidence" value="ECO:0007669"/>
    <property type="project" value="UniProtKB-KW"/>
</dbReference>
<gene>
    <name evidence="6" type="ORF">ENO10_01105</name>
</gene>
<dbReference type="PANTHER" id="PTHR42988">
    <property type="entry name" value="PHOSPHOHYDROLASE"/>
    <property type="match status" value="1"/>
</dbReference>
<dbReference type="Gene3D" id="3.60.21.10">
    <property type="match status" value="1"/>
</dbReference>
<comment type="similarity">
    <text evidence="4">Belongs to the cyclic nucleotide phosphodiesterase class-III family.</text>
</comment>
<evidence type="ECO:0000256" key="3">
    <source>
        <dbReference type="ARBA" id="ARBA00023004"/>
    </source>
</evidence>
<evidence type="ECO:0000256" key="1">
    <source>
        <dbReference type="ARBA" id="ARBA00022723"/>
    </source>
</evidence>
<dbReference type="InterPro" id="IPR050884">
    <property type="entry name" value="CNP_phosphodiesterase-III"/>
</dbReference>
<feature type="domain" description="Calcineurin-like phosphoesterase" evidence="5">
    <location>
        <begin position="21"/>
        <end position="196"/>
    </location>
</feature>